<organism evidence="2 3">
    <name type="scientific">Candidatus Magnetominusculus xianensis</name>
    <dbReference type="NCBI Taxonomy" id="1748249"/>
    <lineage>
        <taxon>Bacteria</taxon>
        <taxon>Pseudomonadati</taxon>
        <taxon>Nitrospirota</taxon>
        <taxon>Nitrospiria</taxon>
        <taxon>Nitrospirales</taxon>
        <taxon>Nitrospiraceae</taxon>
        <taxon>Candidatus Magnetominusculus</taxon>
    </lineage>
</organism>
<dbReference type="RefSeq" id="WP_085051075.1">
    <property type="nucleotide sequence ID" value="NZ_LNQR01000021.1"/>
</dbReference>
<dbReference type="SUPFAM" id="SSF141371">
    <property type="entry name" value="PilZ domain-like"/>
    <property type="match status" value="1"/>
</dbReference>
<comment type="caution">
    <text evidence="2">The sequence shown here is derived from an EMBL/GenBank/DDBJ whole genome shotgun (WGS) entry which is preliminary data.</text>
</comment>
<sequence length="165" mass="19035">MENNTDQRAITVYPSTVIPIECPYCKVKGKIKREYPPEKKFTIICPNCKKHITININTRLFYRKDIHLEAYYQMKGTKSPAKKCEILDMSRMGLSLKCHKIEPIHKKTGGVMLLKLALPPRKESIKVSCEVVRTIEETDKTITLGLKFIDLGEYEETQIGFFLLP</sequence>
<feature type="domain" description="PilZ" evidence="1">
    <location>
        <begin position="59"/>
        <end position="160"/>
    </location>
</feature>
<gene>
    <name evidence="2" type="ORF">ASN18_0547</name>
</gene>
<dbReference type="Proteomes" id="UP000060487">
    <property type="component" value="Unassembled WGS sequence"/>
</dbReference>
<name>A0ABR5SII8_9BACT</name>
<protein>
    <recommendedName>
        <fullName evidence="1">PilZ domain-containing protein</fullName>
    </recommendedName>
</protein>
<evidence type="ECO:0000313" key="3">
    <source>
        <dbReference type="Proteomes" id="UP000060487"/>
    </source>
</evidence>
<keyword evidence="3" id="KW-1185">Reference proteome</keyword>
<dbReference type="InterPro" id="IPR009875">
    <property type="entry name" value="PilZ_domain"/>
</dbReference>
<dbReference type="EMBL" id="LNQR01000021">
    <property type="protein sequence ID" value="KWT92716.1"/>
    <property type="molecule type" value="Genomic_DNA"/>
</dbReference>
<proteinExistence type="predicted"/>
<dbReference type="Pfam" id="PF07238">
    <property type="entry name" value="PilZ"/>
    <property type="match status" value="1"/>
</dbReference>
<accession>A0ABR5SII8</accession>
<dbReference type="Gene3D" id="2.40.10.220">
    <property type="entry name" value="predicted glycosyltransferase like domains"/>
    <property type="match status" value="1"/>
</dbReference>
<evidence type="ECO:0000313" key="2">
    <source>
        <dbReference type="EMBL" id="KWT92716.1"/>
    </source>
</evidence>
<evidence type="ECO:0000259" key="1">
    <source>
        <dbReference type="Pfam" id="PF07238"/>
    </source>
</evidence>
<reference evidence="2 3" key="1">
    <citation type="submission" date="2015-11" db="EMBL/GenBank/DDBJ databases">
        <authorList>
            <person name="Lin W."/>
        </authorList>
    </citation>
    <scope>NUCLEOTIDE SEQUENCE [LARGE SCALE GENOMIC DNA]</scope>
    <source>
        <strain evidence="2 3">HCH-1</strain>
    </source>
</reference>